<sequence length="249" mass="28289">MVNNKQVVNQKVIDQKIDNLTKPTSSTPNQSSRLAWLSKLKPMHLLLVLIAGNLIWGIADKHSFFYFWLSSDQHAYVEFKQGNYAQSAALFDDPTWKAYSRYLSGDFLGAIDLLSPQVSEQGGKSTALTDFAKLIVANSYAHTAQFDKATALYNELLNNELLNNEKYSEQATNNLAVVEAAIEKIKNTPPTKQDSEKVIDDRKLVDDEPKEGSQKELVISDQVWLKQVRQNPSKFLRQKFQQEYSNEQN</sequence>
<gene>
    <name evidence="3" type="ORF">L8R85_01205</name>
</gene>
<evidence type="ECO:0000256" key="1">
    <source>
        <dbReference type="SAM" id="MobiDB-lite"/>
    </source>
</evidence>
<proteinExistence type="predicted"/>
<dbReference type="EMBL" id="JAKMYX010000002">
    <property type="protein sequence ID" value="MDH5919632.1"/>
    <property type="molecule type" value="Genomic_DNA"/>
</dbReference>
<protein>
    <submittedName>
        <fullName evidence="3">Uncharacterized protein</fullName>
    </submittedName>
</protein>
<dbReference type="AlphaFoldDB" id="A0AA43FTZ3"/>
<organism evidence="3 4">
    <name type="scientific">Vibrio splendidus</name>
    <dbReference type="NCBI Taxonomy" id="29497"/>
    <lineage>
        <taxon>Bacteria</taxon>
        <taxon>Pseudomonadati</taxon>
        <taxon>Pseudomonadota</taxon>
        <taxon>Gammaproteobacteria</taxon>
        <taxon>Vibrionales</taxon>
        <taxon>Vibrionaceae</taxon>
        <taxon>Vibrio</taxon>
    </lineage>
</organism>
<feature type="region of interest" description="Disordered" evidence="1">
    <location>
        <begin position="188"/>
        <end position="213"/>
    </location>
</feature>
<evidence type="ECO:0000256" key="2">
    <source>
        <dbReference type="SAM" id="Phobius"/>
    </source>
</evidence>
<dbReference type="RefSeq" id="WP_280533476.1">
    <property type="nucleotide sequence ID" value="NZ_JAKMYX010000002.1"/>
</dbReference>
<feature type="transmembrane region" description="Helical" evidence="2">
    <location>
        <begin position="42"/>
        <end position="59"/>
    </location>
</feature>
<evidence type="ECO:0000313" key="4">
    <source>
        <dbReference type="Proteomes" id="UP001159663"/>
    </source>
</evidence>
<feature type="compositionally biased region" description="Basic and acidic residues" evidence="1">
    <location>
        <begin position="193"/>
        <end position="213"/>
    </location>
</feature>
<accession>A0AA43FTZ3</accession>
<keyword evidence="2" id="KW-0812">Transmembrane</keyword>
<dbReference type="Proteomes" id="UP001159663">
    <property type="component" value="Unassembled WGS sequence"/>
</dbReference>
<name>A0AA43FTZ3_VIBSP</name>
<keyword evidence="2" id="KW-1133">Transmembrane helix</keyword>
<keyword evidence="2" id="KW-0472">Membrane</keyword>
<evidence type="ECO:0000313" key="3">
    <source>
        <dbReference type="EMBL" id="MDH5919632.1"/>
    </source>
</evidence>
<comment type="caution">
    <text evidence="3">The sequence shown here is derived from an EMBL/GenBank/DDBJ whole genome shotgun (WGS) entry which is preliminary data.</text>
</comment>
<reference evidence="3" key="1">
    <citation type="submission" date="2022-01" db="EMBL/GenBank/DDBJ databases">
        <title>Vibrio aestuarianus Clade A and Clade B isolates are associated with Pacific oyster (Crassostrea gigas) disease outbreaks across Ireland.</title>
        <authorList>
            <person name="Coyle N."/>
            <person name="O'Toole C."/>
            <person name="Thomas J.C.L."/>
            <person name="Ryder D."/>
            <person name="Cheslett D."/>
            <person name="Feist S."/>
            <person name="Bean T."/>
            <person name="Joseph A."/>
            <person name="Waina A."/>
            <person name="Feil E."/>
            <person name="Verner-Jeffreys D.W."/>
        </authorList>
    </citation>
    <scope>NUCLEOTIDE SEQUENCE</scope>
    <source>
        <strain evidence="3">S/17/14 A</strain>
    </source>
</reference>